<evidence type="ECO:0000313" key="2">
    <source>
        <dbReference type="Proteomes" id="UP000248745"/>
    </source>
</evidence>
<proteinExistence type="predicted"/>
<gene>
    <name evidence="1" type="ORF">DN068_01910</name>
</gene>
<evidence type="ECO:0008006" key="3">
    <source>
        <dbReference type="Google" id="ProtNLM"/>
    </source>
</evidence>
<dbReference type="EMBL" id="QKTW01000003">
    <property type="protein sequence ID" value="PZF74359.1"/>
    <property type="molecule type" value="Genomic_DNA"/>
</dbReference>
<comment type="caution">
    <text evidence="1">The sequence shown here is derived from an EMBL/GenBank/DDBJ whole genome shotgun (WGS) entry which is preliminary data.</text>
</comment>
<sequence length="170" mass="20164">MEIIDNPYKKPMAKNTPSYANNIIRRTLKTILDRELTEKEKTDIWTYFDSRCCYCDRQLDRKKREGDMDHLEANRCNHISNRVLSCSPCNAHEKREYPWVKFLRQQSSDDSIFQARKTRIDQWVAKHQIAGNISKQHNLQLEQEMELVTQTLNEAVARLRNLRAHADTND</sequence>
<dbReference type="Gene3D" id="1.10.30.50">
    <property type="match status" value="1"/>
</dbReference>
<keyword evidence="2" id="KW-1185">Reference proteome</keyword>
<reference evidence="1 2" key="1">
    <citation type="submission" date="2018-06" db="EMBL/GenBank/DDBJ databases">
        <title>Mucibacter soli gen. nov., sp. nov., a new member of the family Chitinophagaceae producing mucin.</title>
        <authorList>
            <person name="Kim M.-K."/>
            <person name="Park S."/>
            <person name="Kim T.-S."/>
            <person name="Joung Y."/>
            <person name="Han J.-H."/>
            <person name="Kim S.B."/>
        </authorList>
    </citation>
    <scope>NUCLEOTIDE SEQUENCE [LARGE SCALE GENOMIC DNA]</scope>
    <source>
        <strain evidence="1 2">R1-15</strain>
    </source>
</reference>
<dbReference type="CDD" id="cd00085">
    <property type="entry name" value="HNHc"/>
    <property type="match status" value="1"/>
</dbReference>
<accession>A0A2W2BDM3</accession>
<dbReference type="Proteomes" id="UP000248745">
    <property type="component" value="Unassembled WGS sequence"/>
</dbReference>
<organism evidence="1 2">
    <name type="scientific">Taibaiella soli</name>
    <dbReference type="NCBI Taxonomy" id="1649169"/>
    <lineage>
        <taxon>Bacteria</taxon>
        <taxon>Pseudomonadati</taxon>
        <taxon>Bacteroidota</taxon>
        <taxon>Chitinophagia</taxon>
        <taxon>Chitinophagales</taxon>
        <taxon>Chitinophagaceae</taxon>
        <taxon>Taibaiella</taxon>
    </lineage>
</organism>
<dbReference type="AlphaFoldDB" id="A0A2W2BDM3"/>
<evidence type="ECO:0000313" key="1">
    <source>
        <dbReference type="EMBL" id="PZF74359.1"/>
    </source>
</evidence>
<dbReference type="InterPro" id="IPR003615">
    <property type="entry name" value="HNH_nuc"/>
</dbReference>
<name>A0A2W2BDM3_9BACT</name>
<protein>
    <recommendedName>
        <fullName evidence="3">HNH endonuclease</fullName>
    </recommendedName>
</protein>